<organism evidence="1 2">
    <name type="scientific">Dentiscutata heterogama</name>
    <dbReference type="NCBI Taxonomy" id="1316150"/>
    <lineage>
        <taxon>Eukaryota</taxon>
        <taxon>Fungi</taxon>
        <taxon>Fungi incertae sedis</taxon>
        <taxon>Mucoromycota</taxon>
        <taxon>Glomeromycotina</taxon>
        <taxon>Glomeromycetes</taxon>
        <taxon>Diversisporales</taxon>
        <taxon>Gigasporaceae</taxon>
        <taxon>Dentiscutata</taxon>
    </lineage>
</organism>
<proteinExistence type="predicted"/>
<reference evidence="1" key="1">
    <citation type="submission" date="2021-06" db="EMBL/GenBank/DDBJ databases">
        <authorList>
            <person name="Kallberg Y."/>
            <person name="Tangrot J."/>
            <person name="Rosling A."/>
        </authorList>
    </citation>
    <scope>NUCLEOTIDE SEQUENCE</scope>
    <source>
        <strain evidence="1">IL203A</strain>
    </source>
</reference>
<gene>
    <name evidence="1" type="ORF">DHETER_LOCUS10736</name>
</gene>
<dbReference type="Proteomes" id="UP000789702">
    <property type="component" value="Unassembled WGS sequence"/>
</dbReference>
<evidence type="ECO:0000313" key="1">
    <source>
        <dbReference type="EMBL" id="CAG8682597.1"/>
    </source>
</evidence>
<keyword evidence="2" id="KW-1185">Reference proteome</keyword>
<dbReference type="EMBL" id="CAJVPU010021754">
    <property type="protein sequence ID" value="CAG8682597.1"/>
    <property type="molecule type" value="Genomic_DNA"/>
</dbReference>
<feature type="non-terminal residue" evidence="1">
    <location>
        <position position="168"/>
    </location>
</feature>
<protein>
    <submittedName>
        <fullName evidence="1">16201_t:CDS:1</fullName>
    </submittedName>
</protein>
<name>A0ACA9P0X6_9GLOM</name>
<comment type="caution">
    <text evidence="1">The sequence shown here is derived from an EMBL/GenBank/DDBJ whole genome shotgun (WGS) entry which is preliminary data.</text>
</comment>
<sequence>TIDPDIAPYLAAHNLRARILNNSEISEEATSSIFTVSEKYAPLIEDIKFKVGNGTYVDDGRVYIRWVNDIVRWGMFAGRSFQPKDLLGVYTGLLTRHLYDVEYAWEFNYLVDVLDENNEKVRVCIDGKFMGNYMRFANHRDTNHNGDQLYAIYDDLWLVLYIAQDEIK</sequence>
<feature type="non-terminal residue" evidence="1">
    <location>
        <position position="1"/>
    </location>
</feature>
<accession>A0ACA9P0X6</accession>
<evidence type="ECO:0000313" key="2">
    <source>
        <dbReference type="Proteomes" id="UP000789702"/>
    </source>
</evidence>